<dbReference type="InterPro" id="IPR011687">
    <property type="entry name" value="Nop53/GLTSCR2"/>
</dbReference>
<dbReference type="GO" id="GO:0005730">
    <property type="term" value="C:nucleolus"/>
    <property type="evidence" value="ECO:0007669"/>
    <property type="project" value="UniProtKB-SubCell"/>
</dbReference>
<keyword evidence="8" id="KW-1185">Reference proteome</keyword>
<comment type="caution">
    <text evidence="7">The sequence shown here is derived from an EMBL/GenBank/DDBJ whole genome shotgun (WGS) entry which is preliminary data.</text>
</comment>
<dbReference type="PANTHER" id="PTHR14211:SF7">
    <property type="entry name" value="RIBOSOME BIOGENESIS PROTEIN NOP53"/>
    <property type="match status" value="1"/>
</dbReference>
<dbReference type="PANTHER" id="PTHR14211">
    <property type="entry name" value="GLIOMA SUPPRESSOR CANDIDATE REGION GENE 2"/>
    <property type="match status" value="1"/>
</dbReference>
<dbReference type="PIRSF" id="PIRSF017302">
    <property type="entry name" value="Gltscr2"/>
    <property type="match status" value="1"/>
</dbReference>
<protein>
    <recommendedName>
        <fullName evidence="2 5">Ribosome biogenesis protein NOP53</fullName>
    </recommendedName>
</protein>
<dbReference type="GO" id="GO:0008097">
    <property type="term" value="F:5S rRNA binding"/>
    <property type="evidence" value="ECO:0007669"/>
    <property type="project" value="TreeGrafter"/>
</dbReference>
<dbReference type="EMBL" id="JAVHNQ010000004">
    <property type="protein sequence ID" value="KAK6350233.1"/>
    <property type="molecule type" value="Genomic_DNA"/>
</dbReference>
<evidence type="ECO:0000313" key="8">
    <source>
        <dbReference type="Proteomes" id="UP001375240"/>
    </source>
</evidence>
<reference evidence="7 8" key="1">
    <citation type="submission" date="2019-10" db="EMBL/GenBank/DDBJ databases">
        <authorList>
            <person name="Palmer J.M."/>
        </authorList>
    </citation>
    <scope>NUCLEOTIDE SEQUENCE [LARGE SCALE GENOMIC DNA]</scope>
    <source>
        <strain evidence="7 8">TWF696</strain>
    </source>
</reference>
<comment type="function">
    <text evidence="5">May play a role in ribosome biogenesis.</text>
</comment>
<keyword evidence="3 5" id="KW-0690">Ribosome biogenesis</keyword>
<proteinExistence type="inferred from homology"/>
<dbReference type="GO" id="GO:0000027">
    <property type="term" value="P:ribosomal large subunit assembly"/>
    <property type="evidence" value="ECO:0007669"/>
    <property type="project" value="UniProtKB-UniRule"/>
</dbReference>
<sequence length="431" mass="49188">MATEAAAPKAQTSRKGKKAWRKNVDVSEVTTGLDQVRTEIIQGGIITEKSDAELFAIDTTGSTSIRQKRLREAKPLKVDEILSARSAVPALINPKKRAGPSGIELGDGIVPTKKHRKNGISYKDLARLRRIAHGSEAAKDGVKTTKALQGNQELYDAWDDTVPDAEDTAAKLDEMNLTFVEKPKPLNAPATLKHGPIGILREGEEAVPVVRLPDPGISYNPEFDKWDNLLTREGDKEVELEKKRLQLEAEEKRILELAEIEDSEEEEEDEEEEDSESDEEDPEVIKKIPQRKTPAQRNKVKRRKEAERLLKHKIKNEVHRKQLESLKELQNTLALRATEKTVAKRKALTPAKRLIRRRKFDRDLLPPAPLELQLPEELADSLRRLKPEGNLLRDRYRNLRERGIIETRVARERKKVKKTVTEKWSYKDWKI</sequence>
<feature type="compositionally biased region" description="Acidic residues" evidence="6">
    <location>
        <begin position="258"/>
        <end position="282"/>
    </location>
</feature>
<accession>A0AAV9UXM5</accession>
<dbReference type="Pfam" id="PF07767">
    <property type="entry name" value="Nop53"/>
    <property type="match status" value="1"/>
</dbReference>
<evidence type="ECO:0000256" key="5">
    <source>
        <dbReference type="PIRNR" id="PIRNR017302"/>
    </source>
</evidence>
<dbReference type="AlphaFoldDB" id="A0AAV9UXM5"/>
<keyword evidence="4 5" id="KW-0539">Nucleus</keyword>
<feature type="compositionally biased region" description="Basic residues" evidence="6">
    <location>
        <begin position="12"/>
        <end position="21"/>
    </location>
</feature>
<name>A0AAV9UXM5_9PEZI</name>
<organism evidence="7 8">
    <name type="scientific">Orbilia brochopaga</name>
    <dbReference type="NCBI Taxonomy" id="3140254"/>
    <lineage>
        <taxon>Eukaryota</taxon>
        <taxon>Fungi</taxon>
        <taxon>Dikarya</taxon>
        <taxon>Ascomycota</taxon>
        <taxon>Pezizomycotina</taxon>
        <taxon>Orbiliomycetes</taxon>
        <taxon>Orbiliales</taxon>
        <taxon>Orbiliaceae</taxon>
        <taxon>Orbilia</taxon>
    </lineage>
</organism>
<evidence type="ECO:0000256" key="3">
    <source>
        <dbReference type="ARBA" id="ARBA00022517"/>
    </source>
</evidence>
<dbReference type="Proteomes" id="UP001375240">
    <property type="component" value="Unassembled WGS sequence"/>
</dbReference>
<evidence type="ECO:0000256" key="1">
    <source>
        <dbReference type="ARBA" id="ARBA00008838"/>
    </source>
</evidence>
<evidence type="ECO:0000313" key="7">
    <source>
        <dbReference type="EMBL" id="KAK6350233.1"/>
    </source>
</evidence>
<evidence type="ECO:0000256" key="6">
    <source>
        <dbReference type="SAM" id="MobiDB-lite"/>
    </source>
</evidence>
<gene>
    <name evidence="7" type="ORF">TWF696_006469</name>
</gene>
<feature type="region of interest" description="Disordered" evidence="6">
    <location>
        <begin position="255"/>
        <end position="304"/>
    </location>
</feature>
<evidence type="ECO:0000256" key="4">
    <source>
        <dbReference type="ARBA" id="ARBA00023242"/>
    </source>
</evidence>
<comment type="similarity">
    <text evidence="1 5">Belongs to the NOP53 family.</text>
</comment>
<evidence type="ECO:0000256" key="2">
    <source>
        <dbReference type="ARBA" id="ARBA00018339"/>
    </source>
</evidence>
<dbReference type="GO" id="GO:0006364">
    <property type="term" value="P:rRNA processing"/>
    <property type="evidence" value="ECO:0007669"/>
    <property type="project" value="TreeGrafter"/>
</dbReference>
<comment type="subcellular location">
    <subcellularLocation>
        <location evidence="5">Nucleus</location>
        <location evidence="5">Nucleolus</location>
    </subcellularLocation>
    <subcellularLocation>
        <location evidence="5">Nucleus</location>
        <location evidence="5">Nucleoplasm</location>
    </subcellularLocation>
</comment>
<feature type="region of interest" description="Disordered" evidence="6">
    <location>
        <begin position="1"/>
        <end position="22"/>
    </location>
</feature>
<dbReference type="GO" id="GO:0005654">
    <property type="term" value="C:nucleoplasm"/>
    <property type="evidence" value="ECO:0007669"/>
    <property type="project" value="UniProtKB-SubCell"/>
</dbReference>